<dbReference type="InterPro" id="IPR010448">
    <property type="entry name" value="Torsin"/>
</dbReference>
<dbReference type="AlphaFoldDB" id="A0A1Y3B996"/>
<sequence>MNSGKSREDIEYDDLENVVTNNAVKIGGLKNSELITRGVIDLFVPFLPLSKRHVEQCVVDNLRRQHGYSHPFIDPGQEFIDKVTDSIEFKDDEFSVFGCKRVSSKVNILLSRKNSNRPK</sequence>
<accession>A0A1Y3B996</accession>
<keyword evidence="2" id="KW-1185">Reference proteome</keyword>
<reference evidence="1 2" key="1">
    <citation type="submission" date="2017-03" db="EMBL/GenBank/DDBJ databases">
        <title>Genome Survey of Euroglyphus maynei.</title>
        <authorList>
            <person name="Arlian L.G."/>
            <person name="Morgan M.S."/>
            <person name="Rider S.D."/>
        </authorList>
    </citation>
    <scope>NUCLEOTIDE SEQUENCE [LARGE SCALE GENOMIC DNA]</scope>
    <source>
        <strain evidence="1">Arlian Lab</strain>
        <tissue evidence="1">Whole body</tissue>
    </source>
</reference>
<organism evidence="1 2">
    <name type="scientific">Euroglyphus maynei</name>
    <name type="common">Mayne's house dust mite</name>
    <dbReference type="NCBI Taxonomy" id="6958"/>
    <lineage>
        <taxon>Eukaryota</taxon>
        <taxon>Metazoa</taxon>
        <taxon>Ecdysozoa</taxon>
        <taxon>Arthropoda</taxon>
        <taxon>Chelicerata</taxon>
        <taxon>Arachnida</taxon>
        <taxon>Acari</taxon>
        <taxon>Acariformes</taxon>
        <taxon>Sarcoptiformes</taxon>
        <taxon>Astigmata</taxon>
        <taxon>Psoroptidia</taxon>
        <taxon>Analgoidea</taxon>
        <taxon>Pyroglyphidae</taxon>
        <taxon>Pyroglyphinae</taxon>
        <taxon>Euroglyphus</taxon>
    </lineage>
</organism>
<evidence type="ECO:0000313" key="1">
    <source>
        <dbReference type="EMBL" id="OTF77450.1"/>
    </source>
</evidence>
<dbReference type="GO" id="GO:0005524">
    <property type="term" value="F:ATP binding"/>
    <property type="evidence" value="ECO:0007669"/>
    <property type="project" value="InterPro"/>
</dbReference>
<name>A0A1Y3B996_EURMA</name>
<gene>
    <name evidence="1" type="ORF">BLA29_008452</name>
</gene>
<protein>
    <submittedName>
        <fullName evidence="1">Uncharacterized protein</fullName>
    </submittedName>
</protein>
<dbReference type="PANTHER" id="PTHR10760:SF2">
    <property type="entry name" value="LD13476P-RELATED"/>
    <property type="match status" value="1"/>
</dbReference>
<dbReference type="GO" id="GO:0016887">
    <property type="term" value="F:ATP hydrolysis activity"/>
    <property type="evidence" value="ECO:0007669"/>
    <property type="project" value="InterPro"/>
</dbReference>
<proteinExistence type="predicted"/>
<dbReference type="Proteomes" id="UP000194236">
    <property type="component" value="Unassembled WGS sequence"/>
</dbReference>
<dbReference type="PANTHER" id="PTHR10760">
    <property type="entry name" value="TORSIN"/>
    <property type="match status" value="1"/>
</dbReference>
<dbReference type="OrthoDB" id="19623at2759"/>
<evidence type="ECO:0000313" key="2">
    <source>
        <dbReference type="Proteomes" id="UP000194236"/>
    </source>
</evidence>
<comment type="caution">
    <text evidence="1">The sequence shown here is derived from an EMBL/GenBank/DDBJ whole genome shotgun (WGS) entry which is preliminary data.</text>
</comment>
<dbReference type="GO" id="GO:0005737">
    <property type="term" value="C:cytoplasm"/>
    <property type="evidence" value="ECO:0007669"/>
    <property type="project" value="UniProtKB-ARBA"/>
</dbReference>
<dbReference type="EMBL" id="MUJZ01032484">
    <property type="protein sequence ID" value="OTF77450.1"/>
    <property type="molecule type" value="Genomic_DNA"/>
</dbReference>